<reference evidence="4" key="1">
    <citation type="submission" date="2017-01" db="EMBL/GenBank/DDBJ databases">
        <authorList>
            <person name="Varghese N."/>
            <person name="Submissions S."/>
        </authorList>
    </citation>
    <scope>NUCLEOTIDE SEQUENCE [LARGE SCALE GENOMIC DNA]</scope>
    <source>
        <strain evidence="4">type strain: HArc-</strain>
    </source>
</reference>
<dbReference type="Pfam" id="PF01546">
    <property type="entry name" value="Peptidase_M20"/>
    <property type="match status" value="1"/>
</dbReference>
<dbReference type="RefSeq" id="WP_076607157.1">
    <property type="nucleotide sequence ID" value="NZ_FTNR01000001.1"/>
</dbReference>
<accession>A0A1N7BZA0</accession>
<dbReference type="GO" id="GO:0016813">
    <property type="term" value="F:hydrolase activity, acting on carbon-nitrogen (but not peptide) bonds, in linear amidines"/>
    <property type="evidence" value="ECO:0007669"/>
    <property type="project" value="InterPro"/>
</dbReference>
<dbReference type="CDD" id="cd03884">
    <property type="entry name" value="M20_bAS"/>
    <property type="match status" value="1"/>
</dbReference>
<evidence type="ECO:0000313" key="3">
    <source>
        <dbReference type="EMBL" id="SIR56626.1"/>
    </source>
</evidence>
<dbReference type="PANTHER" id="PTHR32494">
    <property type="entry name" value="ALLANTOATE DEIMINASE-RELATED"/>
    <property type="match status" value="1"/>
</dbReference>
<dbReference type="Pfam" id="PF07687">
    <property type="entry name" value="M20_dimer"/>
    <property type="match status" value="1"/>
</dbReference>
<dbReference type="AlphaFoldDB" id="A0A1N7BZA0"/>
<dbReference type="InterPro" id="IPR010158">
    <property type="entry name" value="Amidase_Cbmase"/>
</dbReference>
<proteinExistence type="predicted"/>
<dbReference type="InterPro" id="IPR036264">
    <property type="entry name" value="Bact_exopeptidase_dim_dom"/>
</dbReference>
<gene>
    <name evidence="3" type="ORF">SAMN05421752_10115</name>
</gene>
<dbReference type="SUPFAM" id="SSF55031">
    <property type="entry name" value="Bacterial exopeptidase dimerisation domain"/>
    <property type="match status" value="1"/>
</dbReference>
<keyword evidence="1 3" id="KW-0378">Hydrolase</keyword>
<dbReference type="Gene3D" id="3.30.70.360">
    <property type="match status" value="1"/>
</dbReference>
<dbReference type="SUPFAM" id="SSF53187">
    <property type="entry name" value="Zn-dependent exopeptidases"/>
    <property type="match status" value="1"/>
</dbReference>
<dbReference type="EMBL" id="FTNR01000001">
    <property type="protein sequence ID" value="SIR56626.1"/>
    <property type="molecule type" value="Genomic_DNA"/>
</dbReference>
<dbReference type="InterPro" id="IPR011650">
    <property type="entry name" value="Peptidase_M20_dimer"/>
</dbReference>
<dbReference type="NCBIfam" id="TIGR01879">
    <property type="entry name" value="hydantase"/>
    <property type="match status" value="1"/>
</dbReference>
<name>A0A1N7BZA0_9EURY</name>
<dbReference type="PANTHER" id="PTHR32494:SF5">
    <property type="entry name" value="ALLANTOATE AMIDOHYDROLASE"/>
    <property type="match status" value="1"/>
</dbReference>
<protein>
    <submittedName>
        <fullName evidence="3">N-carbamoyl-L-amino-acid hydrolase</fullName>
    </submittedName>
</protein>
<keyword evidence="4" id="KW-1185">Reference proteome</keyword>
<organism evidence="3 4">
    <name type="scientific">Natronorubrum thiooxidans</name>
    <dbReference type="NCBI Taxonomy" id="308853"/>
    <lineage>
        <taxon>Archaea</taxon>
        <taxon>Methanobacteriati</taxon>
        <taxon>Methanobacteriota</taxon>
        <taxon>Stenosarchaea group</taxon>
        <taxon>Halobacteria</taxon>
        <taxon>Halobacteriales</taxon>
        <taxon>Natrialbaceae</taxon>
        <taxon>Natronorubrum</taxon>
    </lineage>
</organism>
<dbReference type="Proteomes" id="UP000185936">
    <property type="component" value="Unassembled WGS sequence"/>
</dbReference>
<dbReference type="InterPro" id="IPR002933">
    <property type="entry name" value="Peptidase_M20"/>
</dbReference>
<dbReference type="Gene3D" id="3.40.630.10">
    <property type="entry name" value="Zn peptidases"/>
    <property type="match status" value="1"/>
</dbReference>
<dbReference type="STRING" id="308853.SAMN05421752_10115"/>
<evidence type="ECO:0000313" key="4">
    <source>
        <dbReference type="Proteomes" id="UP000185936"/>
    </source>
</evidence>
<sequence>MHVSEGRLRREIEANAQFGALSDVDGHGRTTLTGTDANRRARERFVDRLEQAGLDVRIDAVGNIVGQWVPEGVDPAAAPVATGSHLDSVPVGGIFDGPLGVYGGLEAVRAIQESDRTPQQPINVVCFTEEEGQRFGNGLLGSSVATGQRSVDDALAFEDESGTTLEDALDETGFRGEGRIDAAEWDAWLELHPEQGTRLEEENAAAGIVTNVTGITHCYLEVDGEADHAGSTPMPGRADALAAASEVVLDVEEAANQLVDDESPSAVGTVGKAVVEPNATNVIPGRVRLGIDIRDVSADSISTLVDALEDSAQRVERERAVETTVSRPYNVPPEPMAERCRETLVDAGTATGINTLLMHSGAAHDTMNVAGVTDAGLLFAPSRDGISHNPREWTDWSDCARATTVLAEGLARLADS</sequence>
<evidence type="ECO:0000259" key="2">
    <source>
        <dbReference type="Pfam" id="PF07687"/>
    </source>
</evidence>
<evidence type="ECO:0000256" key="1">
    <source>
        <dbReference type="ARBA" id="ARBA00022801"/>
    </source>
</evidence>
<dbReference type="OrthoDB" id="35906at2157"/>
<feature type="domain" description="Peptidase M20 dimerisation" evidence="2">
    <location>
        <begin position="214"/>
        <end position="315"/>
    </location>
</feature>
<dbReference type="PIRSF" id="PIRSF001235">
    <property type="entry name" value="Amidase_carbamoylase"/>
    <property type="match status" value="1"/>
</dbReference>